<proteinExistence type="predicted"/>
<dbReference type="EMBL" id="WTKP01000006">
    <property type="protein sequence ID" value="MWJ28572.1"/>
    <property type="molecule type" value="Genomic_DNA"/>
</dbReference>
<comment type="caution">
    <text evidence="1">The sequence shown here is derived from an EMBL/GenBank/DDBJ whole genome shotgun (WGS) entry which is preliminary data.</text>
</comment>
<name>A0A7X3KS00_9GAMM</name>
<dbReference type="Proteomes" id="UP000437638">
    <property type="component" value="Unassembled WGS sequence"/>
</dbReference>
<gene>
    <name evidence="1" type="ORF">GPM19_10200</name>
</gene>
<dbReference type="RefSeq" id="WP_160418924.1">
    <property type="nucleotide sequence ID" value="NZ_WTKP01000006.1"/>
</dbReference>
<reference evidence="1 2" key="1">
    <citation type="submission" date="2019-12" db="EMBL/GenBank/DDBJ databases">
        <title>Halomonas rutogse sp. nov. isolated from two lakes on Tibetan Plateau.</title>
        <authorList>
            <person name="Gao P."/>
        </authorList>
    </citation>
    <scope>NUCLEOTIDE SEQUENCE [LARGE SCALE GENOMIC DNA]</scope>
    <source>
        <strain evidence="1 2">ZH2S</strain>
    </source>
</reference>
<dbReference type="AlphaFoldDB" id="A0A7X3KS00"/>
<organism evidence="1 2">
    <name type="scientific">Vreelandella zhuhanensis</name>
    <dbReference type="NCBI Taxonomy" id="2684210"/>
    <lineage>
        <taxon>Bacteria</taxon>
        <taxon>Pseudomonadati</taxon>
        <taxon>Pseudomonadota</taxon>
        <taxon>Gammaproteobacteria</taxon>
        <taxon>Oceanospirillales</taxon>
        <taxon>Halomonadaceae</taxon>
        <taxon>Vreelandella</taxon>
    </lineage>
</organism>
<evidence type="ECO:0000313" key="2">
    <source>
        <dbReference type="Proteomes" id="UP000437638"/>
    </source>
</evidence>
<evidence type="ECO:0000313" key="1">
    <source>
        <dbReference type="EMBL" id="MWJ28572.1"/>
    </source>
</evidence>
<protein>
    <submittedName>
        <fullName evidence="1">Uncharacterized protein</fullName>
    </submittedName>
</protein>
<accession>A0A7X3KS00</accession>
<sequence length="152" mass="17822">MDLEPIIKSYYKLLQSLDWSDEVLIRGLREGLNKFPSNAFLRMNPESKYLCGDYYSPSALEKVQSRNFSGLIFEHMVPKAKYIQKPCEQAAREGSLDINEMRELFQKYWKIAVITVEENSRLKGHAMPKDWDFENIFSRYQESGIELVKNIS</sequence>
<keyword evidence="2" id="KW-1185">Reference proteome</keyword>